<evidence type="ECO:0000256" key="2">
    <source>
        <dbReference type="ARBA" id="ARBA00023125"/>
    </source>
</evidence>
<keyword evidence="2 6" id="KW-0238">DNA-binding</keyword>
<evidence type="ECO:0000259" key="5">
    <source>
        <dbReference type="PROSITE" id="PS50932"/>
    </source>
</evidence>
<dbReference type="SUPFAM" id="SSF47413">
    <property type="entry name" value="lambda repressor-like DNA-binding domains"/>
    <property type="match status" value="1"/>
</dbReference>
<name>A0ABN2UGW7_9MICO</name>
<dbReference type="Pfam" id="PF13377">
    <property type="entry name" value="Peripla_BP_3"/>
    <property type="match status" value="1"/>
</dbReference>
<dbReference type="InterPro" id="IPR028082">
    <property type="entry name" value="Peripla_BP_I"/>
</dbReference>
<dbReference type="InterPro" id="IPR000843">
    <property type="entry name" value="HTH_LacI"/>
</dbReference>
<keyword evidence="3" id="KW-0804">Transcription</keyword>
<dbReference type="PANTHER" id="PTHR30146">
    <property type="entry name" value="LACI-RELATED TRANSCRIPTIONAL REPRESSOR"/>
    <property type="match status" value="1"/>
</dbReference>
<reference evidence="6 7" key="1">
    <citation type="journal article" date="2019" name="Int. J. Syst. Evol. Microbiol.">
        <title>The Global Catalogue of Microorganisms (GCM) 10K type strain sequencing project: providing services to taxonomists for standard genome sequencing and annotation.</title>
        <authorList>
            <consortium name="The Broad Institute Genomics Platform"/>
            <consortium name="The Broad Institute Genome Sequencing Center for Infectious Disease"/>
            <person name="Wu L."/>
            <person name="Ma J."/>
        </authorList>
    </citation>
    <scope>NUCLEOTIDE SEQUENCE [LARGE SCALE GENOMIC DNA]</scope>
    <source>
        <strain evidence="6 7">JCM 15672</strain>
    </source>
</reference>
<organism evidence="6 7">
    <name type="scientific">Agromyces tropicus</name>
    <dbReference type="NCBI Taxonomy" id="555371"/>
    <lineage>
        <taxon>Bacteria</taxon>
        <taxon>Bacillati</taxon>
        <taxon>Actinomycetota</taxon>
        <taxon>Actinomycetes</taxon>
        <taxon>Micrococcales</taxon>
        <taxon>Microbacteriaceae</taxon>
        <taxon>Agromyces</taxon>
    </lineage>
</organism>
<evidence type="ECO:0000256" key="4">
    <source>
        <dbReference type="SAM" id="MobiDB-lite"/>
    </source>
</evidence>
<feature type="domain" description="HTH lacI-type" evidence="5">
    <location>
        <begin position="18"/>
        <end position="72"/>
    </location>
</feature>
<dbReference type="GO" id="GO:0003677">
    <property type="term" value="F:DNA binding"/>
    <property type="evidence" value="ECO:0007669"/>
    <property type="project" value="UniProtKB-KW"/>
</dbReference>
<accession>A0ABN2UGW7</accession>
<dbReference type="EMBL" id="BAAAPW010000002">
    <property type="protein sequence ID" value="GAA2036825.1"/>
    <property type="molecule type" value="Genomic_DNA"/>
</dbReference>
<dbReference type="InterPro" id="IPR010982">
    <property type="entry name" value="Lambda_DNA-bd_dom_sf"/>
</dbReference>
<dbReference type="PRINTS" id="PR00036">
    <property type="entry name" value="HTHLACI"/>
</dbReference>
<dbReference type="SMART" id="SM00354">
    <property type="entry name" value="HTH_LACI"/>
    <property type="match status" value="1"/>
</dbReference>
<sequence length="348" mass="36916">MANLEPDEPQLAPRRHAPNIRDVAAAAGVSYQTVSRVLNDAPHVREETRRKVLDTIAGMDYRPSRAARSLNYGRLGAVTVVTADTSLYGHASTLRGIEESARGAGHTLSIMVVESSATPHVRRVVEHLSDPSSGAVVVIGFDPASFAVLAEIPAEVPVVVVAEPGHSDLGRPALSLDERTAAARATAYLLGLGHATVHHVAIPPERPTAGRQSGWRDALQAAGARVPEVISAGWRLQEGYEAGRRLAARPDVTAIFCGNDDIALGVRRAMYDVGREVPVDVSIVGFDDAPSTALWTPALTTVHMDFVALGRAAHAMADAITRGDAPPQRELPVPSLVVRESAAAPRRE</sequence>
<proteinExistence type="predicted"/>
<evidence type="ECO:0000256" key="3">
    <source>
        <dbReference type="ARBA" id="ARBA00023163"/>
    </source>
</evidence>
<dbReference type="CDD" id="cd01392">
    <property type="entry name" value="HTH_LacI"/>
    <property type="match status" value="1"/>
</dbReference>
<feature type="region of interest" description="Disordered" evidence="4">
    <location>
        <begin position="323"/>
        <end position="348"/>
    </location>
</feature>
<dbReference type="Proteomes" id="UP001501196">
    <property type="component" value="Unassembled WGS sequence"/>
</dbReference>
<protein>
    <submittedName>
        <fullName evidence="6">LacI family DNA-binding transcriptional regulator</fullName>
    </submittedName>
</protein>
<dbReference type="Gene3D" id="3.40.50.2300">
    <property type="match status" value="2"/>
</dbReference>
<evidence type="ECO:0000313" key="6">
    <source>
        <dbReference type="EMBL" id="GAA2036825.1"/>
    </source>
</evidence>
<evidence type="ECO:0000256" key="1">
    <source>
        <dbReference type="ARBA" id="ARBA00023015"/>
    </source>
</evidence>
<comment type="caution">
    <text evidence="6">The sequence shown here is derived from an EMBL/GenBank/DDBJ whole genome shotgun (WGS) entry which is preliminary data.</text>
</comment>
<keyword evidence="7" id="KW-1185">Reference proteome</keyword>
<dbReference type="RefSeq" id="WP_344373197.1">
    <property type="nucleotide sequence ID" value="NZ_BAAAPW010000002.1"/>
</dbReference>
<keyword evidence="1" id="KW-0805">Transcription regulation</keyword>
<dbReference type="PROSITE" id="PS50932">
    <property type="entry name" value="HTH_LACI_2"/>
    <property type="match status" value="1"/>
</dbReference>
<evidence type="ECO:0000313" key="7">
    <source>
        <dbReference type="Proteomes" id="UP001501196"/>
    </source>
</evidence>
<dbReference type="InterPro" id="IPR046335">
    <property type="entry name" value="LacI/GalR-like_sensor"/>
</dbReference>
<dbReference type="Gene3D" id="1.10.260.40">
    <property type="entry name" value="lambda repressor-like DNA-binding domains"/>
    <property type="match status" value="1"/>
</dbReference>
<dbReference type="SUPFAM" id="SSF53822">
    <property type="entry name" value="Periplasmic binding protein-like I"/>
    <property type="match status" value="1"/>
</dbReference>
<dbReference type="Pfam" id="PF00356">
    <property type="entry name" value="LacI"/>
    <property type="match status" value="1"/>
</dbReference>
<dbReference type="PROSITE" id="PS00356">
    <property type="entry name" value="HTH_LACI_1"/>
    <property type="match status" value="1"/>
</dbReference>
<gene>
    <name evidence="6" type="ORF">GCM10009819_21820</name>
</gene>
<dbReference type="PANTHER" id="PTHR30146:SF109">
    <property type="entry name" value="HTH-TYPE TRANSCRIPTIONAL REGULATOR GALS"/>
    <property type="match status" value="1"/>
</dbReference>